<proteinExistence type="predicted"/>
<name>A0A6N9TZ64_STRHA</name>
<sequence>MDLFTGTPYEGSPEGWWTPYGGALDVKSGVIYLPGPYHPPSPFHADDCPNYVRPEALS</sequence>
<dbReference type="AlphaFoldDB" id="A0A6N9TZ64"/>
<dbReference type="Proteomes" id="UP000471293">
    <property type="component" value="Unassembled WGS sequence"/>
</dbReference>
<organism evidence="1 2">
    <name type="scientific">Streptomyces halstedii</name>
    <dbReference type="NCBI Taxonomy" id="1944"/>
    <lineage>
        <taxon>Bacteria</taxon>
        <taxon>Bacillati</taxon>
        <taxon>Actinomycetota</taxon>
        <taxon>Actinomycetes</taxon>
        <taxon>Kitasatosporales</taxon>
        <taxon>Streptomycetaceae</taxon>
        <taxon>Streptomyces</taxon>
    </lineage>
</organism>
<dbReference type="RefSeq" id="WP_164344994.1">
    <property type="nucleotide sequence ID" value="NZ_JAAGLQ010000283.1"/>
</dbReference>
<protein>
    <submittedName>
        <fullName evidence="1">Uncharacterized protein</fullName>
    </submittedName>
</protein>
<evidence type="ECO:0000313" key="1">
    <source>
        <dbReference type="EMBL" id="NEA16678.1"/>
    </source>
</evidence>
<comment type="caution">
    <text evidence="1">The sequence shown here is derived from an EMBL/GenBank/DDBJ whole genome shotgun (WGS) entry which is preliminary data.</text>
</comment>
<gene>
    <name evidence="1" type="ORF">G3I29_14305</name>
</gene>
<evidence type="ECO:0000313" key="2">
    <source>
        <dbReference type="Proteomes" id="UP000471293"/>
    </source>
</evidence>
<dbReference type="EMBL" id="JAAGLQ010000283">
    <property type="protein sequence ID" value="NEA16678.1"/>
    <property type="molecule type" value="Genomic_DNA"/>
</dbReference>
<reference evidence="1 2" key="1">
    <citation type="submission" date="2020-01" db="EMBL/GenBank/DDBJ databases">
        <title>Insect and environment-associated Actinomycetes.</title>
        <authorList>
            <person name="Currrie C."/>
            <person name="Chevrette M."/>
            <person name="Carlson C."/>
            <person name="Stubbendieck R."/>
            <person name="Wendt-Pienkowski E."/>
        </authorList>
    </citation>
    <scope>NUCLEOTIDE SEQUENCE [LARGE SCALE GENOMIC DNA]</scope>
    <source>
        <strain evidence="1 2">SID11342</strain>
    </source>
</reference>
<accession>A0A6N9TZ64</accession>